<feature type="signal peptide" evidence="1">
    <location>
        <begin position="1"/>
        <end position="16"/>
    </location>
</feature>
<protein>
    <submittedName>
        <fullName evidence="2">Uncharacterized protein</fullName>
    </submittedName>
</protein>
<feature type="chain" id="PRO_5015131755" evidence="1">
    <location>
        <begin position="17"/>
        <end position="36"/>
    </location>
</feature>
<proteinExistence type="predicted"/>
<evidence type="ECO:0000313" key="2">
    <source>
        <dbReference type="EMBL" id="MBW87856.1"/>
    </source>
</evidence>
<evidence type="ECO:0000256" key="1">
    <source>
        <dbReference type="SAM" id="SignalP"/>
    </source>
</evidence>
<dbReference type="EMBL" id="GGEC01007373">
    <property type="protein sequence ID" value="MBW87856.1"/>
    <property type="molecule type" value="Transcribed_RNA"/>
</dbReference>
<sequence>MASVLFLCFNLDMLCGWRDPSLNCVKCRIGSFEELA</sequence>
<reference evidence="2" key="1">
    <citation type="submission" date="2018-02" db="EMBL/GenBank/DDBJ databases">
        <title>Rhizophora mucronata_Transcriptome.</title>
        <authorList>
            <person name="Meera S.P."/>
            <person name="Sreeshan A."/>
            <person name="Augustine A."/>
        </authorList>
    </citation>
    <scope>NUCLEOTIDE SEQUENCE</scope>
    <source>
        <tissue evidence="2">Leaf</tissue>
    </source>
</reference>
<accession>A0A2P2J2W9</accession>
<organism evidence="2">
    <name type="scientific">Rhizophora mucronata</name>
    <name type="common">Asiatic mangrove</name>
    <dbReference type="NCBI Taxonomy" id="61149"/>
    <lineage>
        <taxon>Eukaryota</taxon>
        <taxon>Viridiplantae</taxon>
        <taxon>Streptophyta</taxon>
        <taxon>Embryophyta</taxon>
        <taxon>Tracheophyta</taxon>
        <taxon>Spermatophyta</taxon>
        <taxon>Magnoliopsida</taxon>
        <taxon>eudicotyledons</taxon>
        <taxon>Gunneridae</taxon>
        <taxon>Pentapetalae</taxon>
        <taxon>rosids</taxon>
        <taxon>fabids</taxon>
        <taxon>Malpighiales</taxon>
        <taxon>Rhizophoraceae</taxon>
        <taxon>Rhizophora</taxon>
    </lineage>
</organism>
<keyword evidence="1" id="KW-0732">Signal</keyword>
<name>A0A2P2J2W9_RHIMU</name>
<dbReference type="AlphaFoldDB" id="A0A2P2J2W9"/>